<feature type="region of interest" description="Disordered" evidence="11">
    <location>
        <begin position="406"/>
        <end position="575"/>
    </location>
</feature>
<keyword evidence="9" id="KW-0906">Nuclear pore complex</keyword>
<feature type="region of interest" description="Disordered" evidence="11">
    <location>
        <begin position="1233"/>
        <end position="1262"/>
    </location>
</feature>
<feature type="compositionally biased region" description="Low complexity" evidence="11">
    <location>
        <begin position="544"/>
        <end position="555"/>
    </location>
</feature>
<dbReference type="GO" id="GO:0006405">
    <property type="term" value="P:RNA export from nucleus"/>
    <property type="evidence" value="ECO:0007669"/>
    <property type="project" value="TreeGrafter"/>
</dbReference>
<feature type="compositionally biased region" description="Acidic residues" evidence="11">
    <location>
        <begin position="1187"/>
        <end position="1201"/>
    </location>
</feature>
<dbReference type="PANTHER" id="PTHR23198:SF6">
    <property type="entry name" value="NUCLEAR PORE COMPLEX PROTEIN NUP98-NUP96"/>
    <property type="match status" value="1"/>
</dbReference>
<dbReference type="InterPro" id="IPR007230">
    <property type="entry name" value="Nup98_auto-Pept-S59_dom"/>
</dbReference>
<name>A0A4S2MRN4_9PEZI</name>
<dbReference type="Pfam" id="PF13634">
    <property type="entry name" value="Nucleoporin_FG"/>
    <property type="match status" value="4"/>
</dbReference>
<dbReference type="InterPro" id="IPR036903">
    <property type="entry name" value="Nup98_auto-Pept-S59_dom_sf"/>
</dbReference>
<dbReference type="Pfam" id="PF12110">
    <property type="entry name" value="Nup96"/>
    <property type="match status" value="1"/>
</dbReference>
<evidence type="ECO:0000256" key="7">
    <source>
        <dbReference type="ARBA" id="ARBA00022927"/>
    </source>
</evidence>
<feature type="compositionally biased region" description="Polar residues" evidence="11">
    <location>
        <begin position="1035"/>
        <end position="1049"/>
    </location>
</feature>
<organism evidence="13 14">
    <name type="scientific">Ascodesmis nigricans</name>
    <dbReference type="NCBI Taxonomy" id="341454"/>
    <lineage>
        <taxon>Eukaryota</taxon>
        <taxon>Fungi</taxon>
        <taxon>Dikarya</taxon>
        <taxon>Ascomycota</taxon>
        <taxon>Pezizomycotina</taxon>
        <taxon>Pezizomycetes</taxon>
        <taxon>Pezizales</taxon>
        <taxon>Ascodesmidaceae</taxon>
        <taxon>Ascodesmis</taxon>
    </lineage>
</organism>
<dbReference type="SUPFAM" id="SSF82215">
    <property type="entry name" value="C-terminal autoproteolytic domain of nucleoporin nup98"/>
    <property type="match status" value="1"/>
</dbReference>
<dbReference type="Gene3D" id="3.30.1610.10">
    <property type="entry name" value="Peptidase S59, nucleoporin"/>
    <property type="match status" value="1"/>
</dbReference>
<evidence type="ECO:0000256" key="5">
    <source>
        <dbReference type="ARBA" id="ARBA00022813"/>
    </source>
</evidence>
<evidence type="ECO:0000256" key="2">
    <source>
        <dbReference type="ARBA" id="ARBA00008926"/>
    </source>
</evidence>
<feature type="region of interest" description="Disordered" evidence="11">
    <location>
        <begin position="1021"/>
        <end position="1059"/>
    </location>
</feature>
<feature type="compositionally biased region" description="Low complexity" evidence="11">
    <location>
        <begin position="604"/>
        <end position="616"/>
    </location>
</feature>
<protein>
    <recommendedName>
        <fullName evidence="12">Peptidase S59 domain-containing protein</fullName>
    </recommendedName>
</protein>
<feature type="region of interest" description="Disordered" evidence="11">
    <location>
        <begin position="1139"/>
        <end position="1214"/>
    </location>
</feature>
<dbReference type="GO" id="GO:0044614">
    <property type="term" value="C:nuclear pore cytoplasmic filaments"/>
    <property type="evidence" value="ECO:0007669"/>
    <property type="project" value="TreeGrafter"/>
</dbReference>
<dbReference type="PROSITE" id="PS51434">
    <property type="entry name" value="NUP_C"/>
    <property type="match status" value="1"/>
</dbReference>
<evidence type="ECO:0000256" key="4">
    <source>
        <dbReference type="ARBA" id="ARBA00022737"/>
    </source>
</evidence>
<dbReference type="Proteomes" id="UP000298138">
    <property type="component" value="Unassembled WGS sequence"/>
</dbReference>
<feature type="domain" description="Peptidase S59" evidence="12">
    <location>
        <begin position="871"/>
        <end position="1015"/>
    </location>
</feature>
<feature type="region of interest" description="Disordered" evidence="11">
    <location>
        <begin position="593"/>
        <end position="642"/>
    </location>
</feature>
<gene>
    <name evidence="13" type="ORF">EX30DRAFT_350776</name>
</gene>
<feature type="compositionally biased region" description="Gly residues" evidence="11">
    <location>
        <begin position="24"/>
        <end position="38"/>
    </location>
</feature>
<dbReference type="GO" id="GO:0051028">
    <property type="term" value="P:mRNA transport"/>
    <property type="evidence" value="ECO:0007669"/>
    <property type="project" value="UniProtKB-KW"/>
</dbReference>
<feature type="compositionally biased region" description="Low complexity" evidence="11">
    <location>
        <begin position="406"/>
        <end position="426"/>
    </location>
</feature>
<keyword evidence="3" id="KW-0813">Transport</keyword>
<evidence type="ECO:0000256" key="10">
    <source>
        <dbReference type="ARBA" id="ARBA00023242"/>
    </source>
</evidence>
<keyword evidence="8" id="KW-0811">Translocation</keyword>
<feature type="region of interest" description="Disordered" evidence="11">
    <location>
        <begin position="1278"/>
        <end position="1324"/>
    </location>
</feature>
<evidence type="ECO:0000313" key="14">
    <source>
        <dbReference type="Proteomes" id="UP000298138"/>
    </source>
</evidence>
<comment type="similarity">
    <text evidence="2">Belongs to the nucleoporin GLFG family.</text>
</comment>
<feature type="compositionally biased region" description="Basic and acidic residues" evidence="11">
    <location>
        <begin position="831"/>
        <end position="840"/>
    </location>
</feature>
<dbReference type="FunCoup" id="A0A4S2MRN4">
    <property type="interactions" value="726"/>
</dbReference>
<dbReference type="GO" id="GO:0008139">
    <property type="term" value="F:nuclear localization sequence binding"/>
    <property type="evidence" value="ECO:0007669"/>
    <property type="project" value="TreeGrafter"/>
</dbReference>
<feature type="compositionally biased region" description="Low complexity" evidence="11">
    <location>
        <begin position="434"/>
        <end position="443"/>
    </location>
</feature>
<keyword evidence="14" id="KW-1185">Reference proteome</keyword>
<dbReference type="FunFam" id="3.30.1610.10:FF:000003">
    <property type="entry name" value="Nucleoporin SONB, putative"/>
    <property type="match status" value="1"/>
</dbReference>
<comment type="subcellular location">
    <subcellularLocation>
        <location evidence="1">Nucleus</location>
        <location evidence="1">Nuclear pore complex</location>
    </subcellularLocation>
</comment>
<feature type="region of interest" description="Disordered" evidence="11">
    <location>
        <begin position="803"/>
        <end position="849"/>
    </location>
</feature>
<keyword evidence="10" id="KW-0539">Nucleus</keyword>
<dbReference type="InParanoid" id="A0A4S2MRN4"/>
<dbReference type="PANTHER" id="PTHR23198">
    <property type="entry name" value="NUCLEOPORIN"/>
    <property type="match status" value="1"/>
</dbReference>
<dbReference type="GO" id="GO:0006606">
    <property type="term" value="P:protein import into nucleus"/>
    <property type="evidence" value="ECO:0007669"/>
    <property type="project" value="TreeGrafter"/>
</dbReference>
<dbReference type="OrthoDB" id="3797628at2759"/>
<proteinExistence type="inferred from homology"/>
<feature type="compositionally biased region" description="Low complexity" evidence="11">
    <location>
        <begin position="454"/>
        <end position="528"/>
    </location>
</feature>
<feature type="compositionally biased region" description="Low complexity" evidence="11">
    <location>
        <begin position="808"/>
        <end position="821"/>
    </location>
</feature>
<feature type="compositionally biased region" description="Acidic residues" evidence="11">
    <location>
        <begin position="1144"/>
        <end position="1172"/>
    </location>
</feature>
<feature type="compositionally biased region" description="Polar residues" evidence="11">
    <location>
        <begin position="628"/>
        <end position="642"/>
    </location>
</feature>
<evidence type="ECO:0000256" key="11">
    <source>
        <dbReference type="SAM" id="MobiDB-lite"/>
    </source>
</evidence>
<dbReference type="Pfam" id="PF04096">
    <property type="entry name" value="Nucleoporin2"/>
    <property type="match status" value="1"/>
</dbReference>
<dbReference type="GO" id="GO:0003723">
    <property type="term" value="F:RNA binding"/>
    <property type="evidence" value="ECO:0007669"/>
    <property type="project" value="TreeGrafter"/>
</dbReference>
<feature type="compositionally biased region" description="Polar residues" evidence="11">
    <location>
        <begin position="561"/>
        <end position="575"/>
    </location>
</feature>
<evidence type="ECO:0000259" key="12">
    <source>
        <dbReference type="PROSITE" id="PS51434"/>
    </source>
</evidence>
<feature type="compositionally biased region" description="Gly residues" evidence="11">
    <location>
        <begin position="1"/>
        <end position="12"/>
    </location>
</feature>
<keyword evidence="6" id="KW-0509">mRNA transport</keyword>
<evidence type="ECO:0000256" key="1">
    <source>
        <dbReference type="ARBA" id="ARBA00004567"/>
    </source>
</evidence>
<dbReference type="GO" id="GO:0017056">
    <property type="term" value="F:structural constituent of nuclear pore"/>
    <property type="evidence" value="ECO:0007669"/>
    <property type="project" value="InterPro"/>
</dbReference>
<dbReference type="GO" id="GO:0034398">
    <property type="term" value="P:telomere tethering at nuclear periphery"/>
    <property type="evidence" value="ECO:0007669"/>
    <property type="project" value="TreeGrafter"/>
</dbReference>
<dbReference type="Gene3D" id="1.10.10.2360">
    <property type="match status" value="1"/>
</dbReference>
<sequence>MFGSGGPFGGFGQANQQQQQQQTGTGGGGVFGGGGSGGGFGTGGTGAGAFGTTTGGFGAPANTGGGFGTTGGTSAFGAGGGFGTNTTSGFGAKSAFGAPTTGGGLFNSGTTGTSAFGAGGGFGANTGTTSAFGGGTAGAGMFGGAKPATGTPLFGTTTTAAASPFGAGGFGAKKDAALTPPASGTATVAFAPYKEVEGSASVASSFASINLMPAYQNWSFEELRLIDYAQGRRYGNSTTGQAGAFGFNTGFGSTNTGTGASGFGTTNTGTTNPLFGSTTTTTPAFGGGTTGGFGQTNTGATNTLFGQKPNTPNLFGTTTGTTGTTQGLFGNTGTTNTTGGFGGNTGTANAFGAGTTQNLFGTANNQQKPGGFSFGNTATTTPATGGFGATATGGFGNTGATQSLFGAQQQQQQPAAGGFGATTNTASPFGGFGQNNQQQQQQNTASPFGGFGTNNQQQQQQNKPFGFGTTPAATTTPALFGGNQQQQQQQPQQTSGLFGPKPAFGGTTTGTTPSLFGGQNQQQQQTTTPGLFGNAGTTGQSLFGGANNTANTGTTPGLFGGQTQTKPLFGSSTTTQPTLGLFGGSTLGATQPTTLGTSLFGGNQQQQQQQQQQQPGGLFGGSTLGGLNQQLPQNNFSTSINDSPYAGSQLLGGNTNGQALGPIATPLGSSTAKKAAMIPHHKIAPKATSFTPRASVFSRSGSAFTNSVGSSSLSSSTLGRSFNSSNKLNLFDDNDQLLNAGAFTPGGTSRVASLKKLVIDKKLRDDNLFVGQSDLSQKRTDHGRSASITKGILKKTVSFDMAGREESLSPGSSTPSRSEPSAEQLGFMRSPADRRRRAESELSSSPAVCFDDSPIPSGKELALVREEDKAHGSYWMVPSANKLKSLSKEQLKKVMGLTVGRRGFGQVRFDHPVDLTALPVEIEDLPGNVVVFDVRVCTVYPEGMEKPKPGKGLNVPATITLEDCFPVTKNERGKIRDPEHPRYLAHIRRLKSVKDTEFVDYLPEDGIWIFRVEHFTTYGLVDSDDDEEMDPNVTYERSQTDSTPRQNVVRQPFDDDSSIFNESMDADISGMDTTGDDTFDFKRHLLPKNRTPRVHASSSAAAAVDSFPGSFMSEEATYNSEDEIVSGNASLEQSFLAEGSVGSGDDEDQDVQSEDEPAEPVSDEDGEIEIEENSVVIRDDEASFLPAEEESMDVDENEEDQQVTPRAAKFRDATPKVPRIAADWTEQLNNTISPVKRRFGGDSLFRPMQSAKKSPAKKDKKDEYSIFDLQDDLYGTSSVGPGALSPVKSRKRDAVESPVSANESSTYGARPTYSRPAAPTPSKSRMVHYDAGVIPEEKKGAYNYVCRPAWRHDGTIIYQGHLEGTTRSFRKNANGLQMAVVDVGDKDADITDALMLQLRATHIMIDDNNIPHAQTDPSLLRFSSFADTANDDFEASIWRLASVLWDPITDIPSAHPPEIHAYLEMKRRKELLTEFLKSQVQTDAEQHAQSAATLEEVAFAHLTAHKIPEACAALLEAGDYRLATLVAQIGGDDALRTRLQEQVETWRSKGVLAEMTVPVRALYELVAGETCFSEGVRGPVEDAAPSFHFAERFNLDWRRVFGLKLWYALKESDSLARAVEQFDVDIESYPNILSIPSPPFAAKEGDVNILYALLQLYSNAQMSLEEMFSAAPTSPNPLAPRIKWHLNCIFSSCEIRGFETPAIADQLTLDFIHHLETRGLWQWSIFLALHLPTATAREHTAKEILARNISSTDPPDEEIEEKLIFLTTTLSVPSTWIHESRALHLRSLHLHLPSTTHLLLANRPIEAHKTLTRFVAPSCIISSDLTPLVTLLSLFTPEIQTRIPEWRNGGQVYADYLKLVGARGSAKERVVGRVVDGLRRLRVRGVLMQVAVREMVGVVAREVPPGEVVGVLRLPVAEEVAGRVVRGVAVEYYKVRVGA</sequence>
<dbReference type="STRING" id="341454.A0A4S2MRN4"/>
<dbReference type="Gene3D" id="1.25.40.690">
    <property type="match status" value="1"/>
</dbReference>
<keyword evidence="7" id="KW-0653">Protein transport</keyword>
<dbReference type="GO" id="GO:0000973">
    <property type="term" value="P:post-transcriptional tethering of RNA polymerase II gene DNA at nuclear periphery"/>
    <property type="evidence" value="ECO:0007669"/>
    <property type="project" value="TreeGrafter"/>
</dbReference>
<dbReference type="InterPro" id="IPR021967">
    <property type="entry name" value="Nup98_C"/>
</dbReference>
<evidence type="ECO:0000256" key="6">
    <source>
        <dbReference type="ARBA" id="ARBA00022816"/>
    </source>
</evidence>
<keyword evidence="4" id="KW-0677">Repeat</keyword>
<evidence type="ECO:0000313" key="13">
    <source>
        <dbReference type="EMBL" id="TGZ78719.1"/>
    </source>
</evidence>
<feature type="region of interest" description="Disordered" evidence="11">
    <location>
        <begin position="1"/>
        <end position="38"/>
    </location>
</feature>
<keyword evidence="5" id="KW-0068">Autocatalytic cleavage</keyword>
<feature type="compositionally biased region" description="Low complexity" evidence="11">
    <location>
        <begin position="13"/>
        <end position="23"/>
    </location>
</feature>
<dbReference type="InterPro" id="IPR025574">
    <property type="entry name" value="Nucleoporin_FG_rpt"/>
</dbReference>
<evidence type="ECO:0000256" key="8">
    <source>
        <dbReference type="ARBA" id="ARBA00023010"/>
    </source>
</evidence>
<feature type="compositionally biased region" description="Polar residues" evidence="11">
    <location>
        <begin position="593"/>
        <end position="603"/>
    </location>
</feature>
<reference evidence="13 14" key="1">
    <citation type="submission" date="2019-04" db="EMBL/GenBank/DDBJ databases">
        <title>Comparative genomics and transcriptomics to analyze fruiting body development in filamentous ascomycetes.</title>
        <authorList>
            <consortium name="DOE Joint Genome Institute"/>
            <person name="Lutkenhaus R."/>
            <person name="Traeger S."/>
            <person name="Breuer J."/>
            <person name="Kuo A."/>
            <person name="Lipzen A."/>
            <person name="Pangilinan J."/>
            <person name="Dilworth D."/>
            <person name="Sandor L."/>
            <person name="Poggeler S."/>
            <person name="Barry K."/>
            <person name="Grigoriev I.V."/>
            <person name="Nowrousian M."/>
        </authorList>
    </citation>
    <scope>NUCLEOTIDE SEQUENCE [LARGE SCALE GENOMIC DNA]</scope>
    <source>
        <strain evidence="13 14">CBS 389.68</strain>
    </source>
</reference>
<evidence type="ECO:0000256" key="3">
    <source>
        <dbReference type="ARBA" id="ARBA00022448"/>
    </source>
</evidence>
<dbReference type="EMBL" id="ML220138">
    <property type="protein sequence ID" value="TGZ78719.1"/>
    <property type="molecule type" value="Genomic_DNA"/>
</dbReference>
<accession>A0A4S2MRN4</accession>
<evidence type="ECO:0000256" key="9">
    <source>
        <dbReference type="ARBA" id="ARBA00023132"/>
    </source>
</evidence>
<dbReference type="InterPro" id="IPR037665">
    <property type="entry name" value="Nucleoporin_S59-like"/>
</dbReference>